<dbReference type="Pfam" id="PF04389">
    <property type="entry name" value="Peptidase_M28"/>
    <property type="match status" value="1"/>
</dbReference>
<evidence type="ECO:0000256" key="10">
    <source>
        <dbReference type="SAM" id="MobiDB-lite"/>
    </source>
</evidence>
<keyword evidence="5" id="KW-0732">Signal</keyword>
<sequence length="633" mass="68588">MMHAPGGVGGSGASTVVRENEALGEDEEDEIPQGKGRRRTSAKRGRADGGVPSSKRRVSSRNDDHDGAGCVGGAGGGGSGQVASGRYLASDGRRLSSRIRGREGEASEGGTAQRSRKTGASEEAKETLTVALGKMDDENLVCKFDTSPELAHEGEIYTALAGSDLAPTFRGLYRSSHRGELGLLTALGGTAPRFFSDLTFEQRLQLFDKLTRLHTEFRNVHDDFAPRNTVVDEAGELPFSLSSSPSAPTSALASHAPDLATRLESLPVEHRTQLDAHLADLPQRRTVCTAADECFDISEGEKALLSLVGKRFVDVTDHAPGILSSAVGKDDYPSTIRYNATSLEPLFKHISIPFMTEFLGNLSNFFNRYYRSEYGVQSQQFLLSHLKELHDAINPSANVSFHEFKHSTWDQRTIILRWSPSSRSAAAAGPVLMTAHQDSTNSLPFLRAPGADDDGSGTTALVALFRALLLARWAPLERPLELMWFSAEEGGLLGSGEVARKYREEGREIKGMYHMDVVGYVKPSTTPSIGLITDGVSPSLTAYLARLIPHFSRLPVAQTQCGYGCSDHASWDKNGFRAACLSEGKFADSSPYMHSTRDVMTDPAFSFEHIAEFVKVGLGFALELAGWDEPSKE</sequence>
<reference evidence="12 13" key="1">
    <citation type="submission" date="2021-12" db="EMBL/GenBank/DDBJ databases">
        <title>High titer production of polyol ester of fatty acids by Rhodotorula paludigena BS15 towards product separation-free biomass refinery.</title>
        <authorList>
            <person name="Mano J."/>
            <person name="Ono H."/>
            <person name="Tanaka T."/>
            <person name="Naito K."/>
            <person name="Sushida H."/>
            <person name="Ike M."/>
            <person name="Tokuyasu K."/>
            <person name="Kitaoka M."/>
        </authorList>
    </citation>
    <scope>NUCLEOTIDE SEQUENCE [LARGE SCALE GENOMIC DNA]</scope>
    <source>
        <strain evidence="12 13">BS15</strain>
    </source>
</reference>
<feature type="compositionally biased region" description="Gly residues" evidence="10">
    <location>
        <begin position="1"/>
        <end position="12"/>
    </location>
</feature>
<dbReference type="PANTHER" id="PTHR12147">
    <property type="entry name" value="METALLOPEPTIDASE M28 FAMILY MEMBER"/>
    <property type="match status" value="1"/>
</dbReference>
<evidence type="ECO:0000256" key="6">
    <source>
        <dbReference type="ARBA" id="ARBA00022801"/>
    </source>
</evidence>
<evidence type="ECO:0000313" key="13">
    <source>
        <dbReference type="Proteomes" id="UP001342314"/>
    </source>
</evidence>
<dbReference type="PANTHER" id="PTHR12147:SF56">
    <property type="entry name" value="AMINOPEPTIDASE YDR415C-RELATED"/>
    <property type="match status" value="1"/>
</dbReference>
<feature type="domain" description="Peptidase M28" evidence="11">
    <location>
        <begin position="414"/>
        <end position="601"/>
    </location>
</feature>
<feature type="compositionally biased region" description="Acidic residues" evidence="10">
    <location>
        <begin position="22"/>
        <end position="31"/>
    </location>
</feature>
<evidence type="ECO:0000256" key="1">
    <source>
        <dbReference type="ARBA" id="ARBA00001947"/>
    </source>
</evidence>
<feature type="region of interest" description="Disordered" evidence="10">
    <location>
        <begin position="1"/>
        <end position="124"/>
    </location>
</feature>
<comment type="caution">
    <text evidence="12">The sequence shown here is derived from an EMBL/GenBank/DDBJ whole genome shotgun (WGS) entry which is preliminary data.</text>
</comment>
<dbReference type="EMBL" id="BQKY01000013">
    <property type="protein sequence ID" value="GJN93250.1"/>
    <property type="molecule type" value="Genomic_DNA"/>
</dbReference>
<dbReference type="GO" id="GO:0004177">
    <property type="term" value="F:aminopeptidase activity"/>
    <property type="evidence" value="ECO:0007669"/>
    <property type="project" value="UniProtKB-KW"/>
</dbReference>
<comment type="similarity">
    <text evidence="8">Belongs to the peptidase M28 family. M28E subfamily.</text>
</comment>
<dbReference type="AlphaFoldDB" id="A0AAV5GTL1"/>
<dbReference type="EC" id="3.4.-.-" evidence="9"/>
<dbReference type="Proteomes" id="UP001342314">
    <property type="component" value="Unassembled WGS sequence"/>
</dbReference>
<dbReference type="InterPro" id="IPR045175">
    <property type="entry name" value="M28_fam"/>
</dbReference>
<keyword evidence="3 9" id="KW-0645">Protease</keyword>
<dbReference type="SUPFAM" id="SSF53187">
    <property type="entry name" value="Zn-dependent exopeptidases"/>
    <property type="match status" value="1"/>
</dbReference>
<dbReference type="GO" id="GO:0008235">
    <property type="term" value="F:metalloexopeptidase activity"/>
    <property type="evidence" value="ECO:0007669"/>
    <property type="project" value="InterPro"/>
</dbReference>
<keyword evidence="7 9" id="KW-0862">Zinc</keyword>
<evidence type="ECO:0000256" key="4">
    <source>
        <dbReference type="ARBA" id="ARBA00022723"/>
    </source>
</evidence>
<dbReference type="GO" id="GO:0046872">
    <property type="term" value="F:metal ion binding"/>
    <property type="evidence" value="ECO:0007669"/>
    <property type="project" value="UniProtKB-KW"/>
</dbReference>
<keyword evidence="13" id="KW-1185">Reference proteome</keyword>
<evidence type="ECO:0000256" key="8">
    <source>
        <dbReference type="ARBA" id="ARBA00043962"/>
    </source>
</evidence>
<evidence type="ECO:0000256" key="9">
    <source>
        <dbReference type="RuleBase" id="RU361240"/>
    </source>
</evidence>
<evidence type="ECO:0000256" key="5">
    <source>
        <dbReference type="ARBA" id="ARBA00022729"/>
    </source>
</evidence>
<keyword evidence="2" id="KW-0031">Aminopeptidase</keyword>
<feature type="compositionally biased region" description="Gly residues" evidence="10">
    <location>
        <begin position="69"/>
        <end position="80"/>
    </location>
</feature>
<evidence type="ECO:0000256" key="3">
    <source>
        <dbReference type="ARBA" id="ARBA00022670"/>
    </source>
</evidence>
<organism evidence="12 13">
    <name type="scientific">Rhodotorula paludigena</name>
    <dbReference type="NCBI Taxonomy" id="86838"/>
    <lineage>
        <taxon>Eukaryota</taxon>
        <taxon>Fungi</taxon>
        <taxon>Dikarya</taxon>
        <taxon>Basidiomycota</taxon>
        <taxon>Pucciniomycotina</taxon>
        <taxon>Microbotryomycetes</taxon>
        <taxon>Sporidiobolales</taxon>
        <taxon>Sporidiobolaceae</taxon>
        <taxon>Rhodotorula</taxon>
    </lineage>
</organism>
<proteinExistence type="inferred from homology"/>
<dbReference type="InterPro" id="IPR007484">
    <property type="entry name" value="Peptidase_M28"/>
</dbReference>
<dbReference type="GO" id="GO:0006508">
    <property type="term" value="P:proteolysis"/>
    <property type="evidence" value="ECO:0007669"/>
    <property type="project" value="UniProtKB-KW"/>
</dbReference>
<feature type="compositionally biased region" description="Basic residues" evidence="10">
    <location>
        <begin position="35"/>
        <end position="44"/>
    </location>
</feature>
<keyword evidence="6 9" id="KW-0378">Hydrolase</keyword>
<evidence type="ECO:0000256" key="2">
    <source>
        <dbReference type="ARBA" id="ARBA00022438"/>
    </source>
</evidence>
<keyword evidence="4 9" id="KW-0479">Metal-binding</keyword>
<evidence type="ECO:0000256" key="7">
    <source>
        <dbReference type="ARBA" id="ARBA00022833"/>
    </source>
</evidence>
<evidence type="ECO:0000259" key="11">
    <source>
        <dbReference type="Pfam" id="PF04389"/>
    </source>
</evidence>
<gene>
    <name evidence="12" type="ORF">Rhopal_006297-T1</name>
</gene>
<dbReference type="Gene3D" id="3.40.630.10">
    <property type="entry name" value="Zn peptidases"/>
    <property type="match status" value="1"/>
</dbReference>
<protein>
    <recommendedName>
        <fullName evidence="9">Peptide hydrolase</fullName>
        <ecNumber evidence="9">3.4.-.-</ecNumber>
    </recommendedName>
</protein>
<evidence type="ECO:0000313" key="12">
    <source>
        <dbReference type="EMBL" id="GJN93250.1"/>
    </source>
</evidence>
<comment type="cofactor">
    <cofactor evidence="1">
        <name>Zn(2+)</name>
        <dbReference type="ChEBI" id="CHEBI:29105"/>
    </cofactor>
</comment>
<accession>A0AAV5GTL1</accession>
<name>A0AAV5GTL1_9BASI</name>